<accession>A0A7S1QNP1</accession>
<evidence type="ECO:0000313" key="2">
    <source>
        <dbReference type="EMBL" id="CAD9143878.1"/>
    </source>
</evidence>
<reference evidence="2" key="1">
    <citation type="submission" date="2021-01" db="EMBL/GenBank/DDBJ databases">
        <authorList>
            <person name="Corre E."/>
            <person name="Pelletier E."/>
            <person name="Niang G."/>
            <person name="Scheremetjew M."/>
            <person name="Finn R."/>
            <person name="Kale V."/>
            <person name="Holt S."/>
            <person name="Cochrane G."/>
            <person name="Meng A."/>
            <person name="Brown T."/>
            <person name="Cohen L."/>
        </authorList>
    </citation>
    <scope>NUCLEOTIDE SEQUENCE</scope>
    <source>
        <strain evidence="2">OF101</strain>
    </source>
</reference>
<dbReference type="EMBL" id="HBGE01046933">
    <property type="protein sequence ID" value="CAD9143878.1"/>
    <property type="molecule type" value="Transcribed_RNA"/>
</dbReference>
<keyword evidence="1" id="KW-0812">Transmembrane</keyword>
<gene>
    <name evidence="2" type="ORF">ACAT0790_LOCUS28334</name>
</gene>
<name>A0A7S1QNP1_ALECA</name>
<protein>
    <submittedName>
        <fullName evidence="2">Uncharacterized protein</fullName>
    </submittedName>
</protein>
<organism evidence="2">
    <name type="scientific">Alexandrium catenella</name>
    <name type="common">Red tide dinoflagellate</name>
    <name type="synonym">Gonyaulax catenella</name>
    <dbReference type="NCBI Taxonomy" id="2925"/>
    <lineage>
        <taxon>Eukaryota</taxon>
        <taxon>Sar</taxon>
        <taxon>Alveolata</taxon>
        <taxon>Dinophyceae</taxon>
        <taxon>Gonyaulacales</taxon>
        <taxon>Pyrocystaceae</taxon>
        <taxon>Alexandrium</taxon>
    </lineage>
</organism>
<keyword evidence="1" id="KW-0472">Membrane</keyword>
<keyword evidence="1" id="KW-1133">Transmembrane helix</keyword>
<feature type="transmembrane region" description="Helical" evidence="1">
    <location>
        <begin position="28"/>
        <end position="53"/>
    </location>
</feature>
<proteinExistence type="predicted"/>
<sequence>MDLCYATLALSLLGLVGRVALKSSPRTLAFSLLLLGAVKLGMAVLLIVWAATLECPEGCQCTNTGMLYIYPCIAAVAGVLWLMRGCIFLKLSKKRQGELNADASASSDEER</sequence>
<feature type="transmembrane region" description="Helical" evidence="1">
    <location>
        <begin position="65"/>
        <end position="83"/>
    </location>
</feature>
<evidence type="ECO:0000256" key="1">
    <source>
        <dbReference type="SAM" id="Phobius"/>
    </source>
</evidence>
<dbReference type="AlphaFoldDB" id="A0A7S1QNP1"/>